<keyword evidence="2" id="KW-1185">Reference proteome</keyword>
<dbReference type="AlphaFoldDB" id="A0AAX4KAR2"/>
<name>A0AAX4KAR2_9TREE</name>
<evidence type="ECO:0000313" key="2">
    <source>
        <dbReference type="Proteomes" id="UP001358614"/>
    </source>
</evidence>
<dbReference type="GeneID" id="91100089"/>
<reference evidence="1 2" key="1">
    <citation type="submission" date="2024-01" db="EMBL/GenBank/DDBJ databases">
        <title>Comparative genomics of Cryptococcus and Kwoniella reveals pathogenesis evolution and contrasting modes of karyotype evolution via chromosome fusion or intercentromeric recombination.</title>
        <authorList>
            <person name="Coelho M.A."/>
            <person name="David-Palma M."/>
            <person name="Shea T."/>
            <person name="Bowers K."/>
            <person name="McGinley-Smith S."/>
            <person name="Mohammad A.W."/>
            <person name="Gnirke A."/>
            <person name="Yurkov A.M."/>
            <person name="Nowrousian M."/>
            <person name="Sun S."/>
            <person name="Cuomo C.A."/>
            <person name="Heitman J."/>
        </authorList>
    </citation>
    <scope>NUCLEOTIDE SEQUENCE [LARGE SCALE GENOMIC DNA]</scope>
    <source>
        <strain evidence="1 2">PYCC6329</strain>
    </source>
</reference>
<accession>A0AAX4KAR2</accession>
<dbReference type="KEGG" id="ker:91100089"/>
<dbReference type="Proteomes" id="UP001358614">
    <property type="component" value="Chromosome 1"/>
</dbReference>
<gene>
    <name evidence="1" type="ORF">V865_001285</name>
</gene>
<proteinExistence type="predicted"/>
<organism evidence="1 2">
    <name type="scientific">Kwoniella europaea PYCC6329</name>
    <dbReference type="NCBI Taxonomy" id="1423913"/>
    <lineage>
        <taxon>Eukaryota</taxon>
        <taxon>Fungi</taxon>
        <taxon>Dikarya</taxon>
        <taxon>Basidiomycota</taxon>
        <taxon>Agaricomycotina</taxon>
        <taxon>Tremellomycetes</taxon>
        <taxon>Tremellales</taxon>
        <taxon>Cryptococcaceae</taxon>
        <taxon>Kwoniella</taxon>
    </lineage>
</organism>
<protein>
    <submittedName>
        <fullName evidence="1">Uncharacterized protein</fullName>
    </submittedName>
</protein>
<dbReference type="RefSeq" id="XP_066081201.1">
    <property type="nucleotide sequence ID" value="XM_066225104.1"/>
</dbReference>
<evidence type="ECO:0000313" key="1">
    <source>
        <dbReference type="EMBL" id="WWD03234.1"/>
    </source>
</evidence>
<dbReference type="EMBL" id="CP144089">
    <property type="protein sequence ID" value="WWD03234.1"/>
    <property type="molecule type" value="Genomic_DNA"/>
</dbReference>
<sequence>MKIRESTNPSSAYDSFLVAMRNHWNNGRENYTSNLKSVVSKVVEDQSHLSTEKWSSEGNLLPCVYPMKLNNKGGETYNKSTRGHFGSMDVPPTVQFWRSKGDSVGDGTENETFLPNGYDLESRMKLAKIDSTVTESKRSEWNV</sequence>